<dbReference type="RefSeq" id="WP_151848912.1">
    <property type="nucleotide sequence ID" value="NZ_WKPI01000013.1"/>
</dbReference>
<evidence type="ECO:0000313" key="3">
    <source>
        <dbReference type="EMBL" id="MSA89515.1"/>
    </source>
</evidence>
<dbReference type="Proteomes" id="UP000480929">
    <property type="component" value="Unassembled WGS sequence"/>
</dbReference>
<dbReference type="GO" id="GO:0015074">
    <property type="term" value="P:DNA integration"/>
    <property type="evidence" value="ECO:0007669"/>
    <property type="project" value="InterPro"/>
</dbReference>
<dbReference type="OrthoDB" id="9776104at2"/>
<dbReference type="GO" id="GO:0004803">
    <property type="term" value="F:transposase activity"/>
    <property type="evidence" value="ECO:0007669"/>
    <property type="project" value="TreeGrafter"/>
</dbReference>
<dbReference type="GO" id="GO:0032196">
    <property type="term" value="P:transposition"/>
    <property type="evidence" value="ECO:0007669"/>
    <property type="project" value="TreeGrafter"/>
</dbReference>
<keyword evidence="1" id="KW-0233">DNA recombination</keyword>
<dbReference type="InterPro" id="IPR025246">
    <property type="entry name" value="IS30-like_HTH"/>
</dbReference>
<dbReference type="SUPFAM" id="SSF53098">
    <property type="entry name" value="Ribonuclease H-like"/>
    <property type="match status" value="1"/>
</dbReference>
<dbReference type="InterPro" id="IPR053392">
    <property type="entry name" value="Transposase_IS30-like"/>
</dbReference>
<evidence type="ECO:0000313" key="4">
    <source>
        <dbReference type="EMBL" id="MSC33193.1"/>
    </source>
</evidence>
<proteinExistence type="predicted"/>
<dbReference type="PANTHER" id="PTHR10948:SF23">
    <property type="entry name" value="TRANSPOSASE INSI FOR INSERTION SEQUENCE ELEMENT IS30A-RELATED"/>
    <property type="match status" value="1"/>
</dbReference>
<dbReference type="Proteomes" id="UP000433575">
    <property type="component" value="Unassembled WGS sequence"/>
</dbReference>
<sequence length="435" mass="50604">MSHFTLQDRITIQSELSHRSPFHSIALLLSKSPSTISREIRNHLLVRDRSSYPQVRMMNDCVHRFECRLRCVCQPHCRFQNGNCRFCGHCFRFCQRYEKEICPSLSHPPYVCNGCPHRNRCTLEQKDYKADVAHQEYRDTLVESRSGFNLSELELTFINRELTPLIKDKKQSVHHACLVKADLLPCDEKTIYNLIDANLLPDIKNLDLPRKCRLKPRKSGRRQHKVDKKCRLHRTYEDFQNFIQTNPDVSIVEMDTVEGVKGGKCILTFLFRSCNFQLYFLTDHHTSQAVIHQIDQLYEQALGPELFKKMFELILTDNGSEFSNPTAIENDALNQPRSRLFYCDPAASYQKGACENNHEMLRRFFPKGLAFDDLTQEQLNLISSHINSYKRKRLNNHSPIELFSLLFGNETLDKLGVVQIAPENVCLSLHGLKNK</sequence>
<gene>
    <name evidence="4" type="ORF">GKD88_08665</name>
    <name evidence="3" type="ORF">GKE08_09260</name>
</gene>
<dbReference type="InterPro" id="IPR012337">
    <property type="entry name" value="RNaseH-like_sf"/>
</dbReference>
<reference evidence="5 6" key="1">
    <citation type="journal article" date="2019" name="Nat. Med.">
        <title>A library of human gut bacterial isolates paired with longitudinal multiomics data enables mechanistic microbiome research.</title>
        <authorList>
            <person name="Poyet M."/>
            <person name="Groussin M."/>
            <person name="Gibbons S.M."/>
            <person name="Avila-Pacheco J."/>
            <person name="Jiang X."/>
            <person name="Kearney S.M."/>
            <person name="Perrotta A.R."/>
            <person name="Berdy B."/>
            <person name="Zhao S."/>
            <person name="Lieberman T.D."/>
            <person name="Swanson P.K."/>
            <person name="Smith M."/>
            <person name="Roesemann S."/>
            <person name="Alexander J.E."/>
            <person name="Rich S.A."/>
            <person name="Livny J."/>
            <person name="Vlamakis H."/>
            <person name="Clish C."/>
            <person name="Bullock K."/>
            <person name="Deik A."/>
            <person name="Scott J."/>
            <person name="Pierce K.A."/>
            <person name="Xavier R.J."/>
            <person name="Alm E.J."/>
        </authorList>
    </citation>
    <scope>NUCLEOTIDE SEQUENCE [LARGE SCALE GENOMIC DNA]</scope>
    <source>
        <strain evidence="3 5">BIOML-A4</strain>
        <strain evidence="4 6">BIOML-A5</strain>
    </source>
</reference>
<evidence type="ECO:0000313" key="6">
    <source>
        <dbReference type="Proteomes" id="UP000480929"/>
    </source>
</evidence>
<dbReference type="PANTHER" id="PTHR10948">
    <property type="entry name" value="TRANSPOSASE"/>
    <property type="match status" value="1"/>
</dbReference>
<dbReference type="GO" id="GO:0003676">
    <property type="term" value="F:nucleic acid binding"/>
    <property type="evidence" value="ECO:0007669"/>
    <property type="project" value="InterPro"/>
</dbReference>
<dbReference type="AlphaFoldDB" id="A0A6N7S7A3"/>
<dbReference type="EMBL" id="WKPJ01000012">
    <property type="protein sequence ID" value="MSA89515.1"/>
    <property type="molecule type" value="Genomic_DNA"/>
</dbReference>
<name>A0A6N7S7A3_9FIRM</name>
<evidence type="ECO:0000256" key="1">
    <source>
        <dbReference type="ARBA" id="ARBA00023172"/>
    </source>
</evidence>
<evidence type="ECO:0000313" key="5">
    <source>
        <dbReference type="Proteomes" id="UP000433575"/>
    </source>
</evidence>
<dbReference type="GO" id="GO:0006310">
    <property type="term" value="P:DNA recombination"/>
    <property type="evidence" value="ECO:0007669"/>
    <property type="project" value="UniProtKB-KW"/>
</dbReference>
<comment type="caution">
    <text evidence="3">The sequence shown here is derived from an EMBL/GenBank/DDBJ whole genome shotgun (WGS) entry which is preliminary data.</text>
</comment>
<dbReference type="GO" id="GO:0005829">
    <property type="term" value="C:cytosol"/>
    <property type="evidence" value="ECO:0007669"/>
    <property type="project" value="TreeGrafter"/>
</dbReference>
<dbReference type="PROSITE" id="PS50994">
    <property type="entry name" value="INTEGRASE"/>
    <property type="match status" value="1"/>
</dbReference>
<keyword evidence="6" id="KW-1185">Reference proteome</keyword>
<dbReference type="InterPro" id="IPR001584">
    <property type="entry name" value="Integrase_cat-core"/>
</dbReference>
<accession>A0A6N7S7A3</accession>
<organism evidence="3 5">
    <name type="scientific">Holdemania massiliensis</name>
    <dbReference type="NCBI Taxonomy" id="1468449"/>
    <lineage>
        <taxon>Bacteria</taxon>
        <taxon>Bacillati</taxon>
        <taxon>Bacillota</taxon>
        <taxon>Erysipelotrichia</taxon>
        <taxon>Erysipelotrichales</taxon>
        <taxon>Erysipelotrichaceae</taxon>
        <taxon>Holdemania</taxon>
    </lineage>
</organism>
<dbReference type="InterPro" id="IPR036397">
    <property type="entry name" value="RNaseH_sf"/>
</dbReference>
<dbReference type="Gene3D" id="3.30.420.10">
    <property type="entry name" value="Ribonuclease H-like superfamily/Ribonuclease H"/>
    <property type="match status" value="1"/>
</dbReference>
<dbReference type="EMBL" id="WKPI01000013">
    <property type="protein sequence ID" value="MSC33193.1"/>
    <property type="molecule type" value="Genomic_DNA"/>
</dbReference>
<dbReference type="InterPro" id="IPR051917">
    <property type="entry name" value="Transposase-Integrase"/>
</dbReference>
<dbReference type="NCBIfam" id="NF033563">
    <property type="entry name" value="transpos_IS30"/>
    <property type="match status" value="1"/>
</dbReference>
<evidence type="ECO:0000259" key="2">
    <source>
        <dbReference type="PROSITE" id="PS50994"/>
    </source>
</evidence>
<feature type="domain" description="Integrase catalytic" evidence="2">
    <location>
        <begin position="243"/>
        <end position="407"/>
    </location>
</feature>
<dbReference type="Pfam" id="PF13936">
    <property type="entry name" value="HTH_38"/>
    <property type="match status" value="1"/>
</dbReference>
<protein>
    <submittedName>
        <fullName evidence="3">IS30 family transposase</fullName>
    </submittedName>
</protein>